<gene>
    <name evidence="1" type="ORF">ABE960_03340</name>
</gene>
<accession>A0ABV1NBX8</accession>
<evidence type="ECO:0000313" key="2">
    <source>
        <dbReference type="Proteomes" id="UP001442468"/>
    </source>
</evidence>
<comment type="caution">
    <text evidence="1">The sequence shown here is derived from an EMBL/GenBank/DDBJ whole genome shotgun (WGS) entry which is preliminary data.</text>
</comment>
<sequence>MAQNQNDIQLRISAVVDALEQTRGKVAEAEQAMGDAVGEANRLKAAYDDSAQGVETQARTAQQLAAQELHLGWSLDWQVEPEAWHYTGRTPIEAITAIASAAGGLVQAHPSQPTLIVAPRYAAPHWAWAGETPDVTLPLAVLTRLASEYRPSDPLNGVYVSGETTGVLALVKRTGTAADQLGEMVVDPLITRQAPARGRGIAMLSASGDQSSETLALPVSADLAGLLATGHLVRVDPAGDDWRGLVRAVSIDATLDGDGALTINQTAEVERHLEENA</sequence>
<reference evidence="1 2" key="1">
    <citation type="submission" date="2024-05" db="EMBL/GenBank/DDBJ databases">
        <title>Halomonas sp. SSM6 16S ribosomal RNA gene Genome sequencing and assembly.</title>
        <authorList>
            <person name="Yook S."/>
        </authorList>
    </citation>
    <scope>NUCLEOTIDE SEQUENCE [LARGE SCALE GENOMIC DNA]</scope>
    <source>
        <strain evidence="1 2">SSM6</strain>
    </source>
</reference>
<evidence type="ECO:0000313" key="1">
    <source>
        <dbReference type="EMBL" id="MEQ6916563.1"/>
    </source>
</evidence>
<name>A0ABV1NBX8_9GAMM</name>
<keyword evidence="2" id="KW-1185">Reference proteome</keyword>
<dbReference type="RefSeq" id="WP_349760831.1">
    <property type="nucleotide sequence ID" value="NZ_JBEGCJ010000002.1"/>
</dbReference>
<dbReference type="Proteomes" id="UP001442468">
    <property type="component" value="Unassembled WGS sequence"/>
</dbReference>
<proteinExistence type="predicted"/>
<organism evidence="1 2">
    <name type="scientific">Halomonas aquatica</name>
    <dbReference type="NCBI Taxonomy" id="3151123"/>
    <lineage>
        <taxon>Bacteria</taxon>
        <taxon>Pseudomonadati</taxon>
        <taxon>Pseudomonadota</taxon>
        <taxon>Gammaproteobacteria</taxon>
        <taxon>Oceanospirillales</taxon>
        <taxon>Halomonadaceae</taxon>
        <taxon>Halomonas</taxon>
    </lineage>
</organism>
<protein>
    <submittedName>
        <fullName evidence="1">Uncharacterized protein</fullName>
    </submittedName>
</protein>
<dbReference type="EMBL" id="JBEGCJ010000002">
    <property type="protein sequence ID" value="MEQ6916563.1"/>
    <property type="molecule type" value="Genomic_DNA"/>
</dbReference>